<evidence type="ECO:0000256" key="1">
    <source>
        <dbReference type="SAM" id="Phobius"/>
    </source>
</evidence>
<reference evidence="2 3" key="1">
    <citation type="submission" date="2011-06" db="EMBL/GenBank/DDBJ databases">
        <title>The Genome Sequence of Fusarium oxysporum FOSC 3-a.</title>
        <authorList>
            <consortium name="The Broad Institute Genome Sequencing Platform"/>
            <person name="Ma L.-J."/>
            <person name="Gale L.R."/>
            <person name="Schwartz D.C."/>
            <person name="Zhou S."/>
            <person name="Corby-Kistler H."/>
            <person name="Young S.K."/>
            <person name="Zeng Q."/>
            <person name="Gargeya S."/>
            <person name="Fitzgerald M."/>
            <person name="Haas B."/>
            <person name="Abouelleil A."/>
            <person name="Alvarado L."/>
            <person name="Arachchi H.M."/>
            <person name="Berlin A."/>
            <person name="Brown A."/>
            <person name="Chapman S.B."/>
            <person name="Chen Z."/>
            <person name="Dunbar C."/>
            <person name="Freedman E."/>
            <person name="Gearin G."/>
            <person name="Gellesch M."/>
            <person name="Goldberg J."/>
            <person name="Griggs A."/>
            <person name="Gujja S."/>
            <person name="Heiman D."/>
            <person name="Howarth C."/>
            <person name="Larson L."/>
            <person name="Lui A."/>
            <person name="MacDonald P.J.P."/>
            <person name="Mehta T."/>
            <person name="Montmayeur A."/>
            <person name="Murphy C."/>
            <person name="Neiman D."/>
            <person name="Pearson M."/>
            <person name="Priest M."/>
            <person name="Roberts A."/>
            <person name="Saif S."/>
            <person name="Shea T."/>
            <person name="Shenoy N."/>
            <person name="Sisk P."/>
            <person name="Stolte C."/>
            <person name="Sykes S."/>
            <person name="Wortman J."/>
            <person name="Nusbaum C."/>
            <person name="Birren B."/>
        </authorList>
    </citation>
    <scope>NUCLEOTIDE SEQUENCE [LARGE SCALE GENOMIC DNA]</scope>
    <source>
        <strain evidence="3">FOSC 3-a</strain>
    </source>
</reference>
<evidence type="ECO:0000313" key="2">
    <source>
        <dbReference type="EMBL" id="EWY87574.1"/>
    </source>
</evidence>
<keyword evidence="1" id="KW-1133">Transmembrane helix</keyword>
<proteinExistence type="predicted"/>
<dbReference type="Proteomes" id="UP000030753">
    <property type="component" value="Unassembled WGS sequence"/>
</dbReference>
<feature type="transmembrane region" description="Helical" evidence="1">
    <location>
        <begin position="164"/>
        <end position="187"/>
    </location>
</feature>
<feature type="transmembrane region" description="Helical" evidence="1">
    <location>
        <begin position="193"/>
        <end position="216"/>
    </location>
</feature>
<keyword evidence="1" id="KW-0812">Transmembrane</keyword>
<dbReference type="OrthoDB" id="5383572at2759"/>
<keyword evidence="1" id="KW-0472">Membrane</keyword>
<name>W9I3N7_FUSOX</name>
<sequence>MSTSADATWEAFKPLAQQLLNSLGRVTALDQDAVTATFKSAFLSTPSMCSLQAYFKNPAQSQATCTFDGIDLTETIEHMGNAAIAAHIADLDLGYGFKAMSHRDLAIKVPEEKFNTIMPCVFSDHTNDQLNADGLDSLRILKQTPLLDWSSMSQGQKIFSTIQLVLAAIEGGAIIVLAAAWVVVTIFGASTAAAGFGSAIAFCCTPFAAEGLLLAVHGARCLFHLAVKATGTAYSVEQWLNTTGKAWADNVNMPDCPIDVSLNPTSVESSESTQTISLAVTNTGPTAAVIQSLTFQFSTGPEDSALFYNEYTFASASTSGTAGTATMQTTNNSVSMTIRNVASDTSAKNNAMNTTLTFAGPSVQDKVSLEYHNNITFAANDTITVQLSGKIWSAAGQQASIVISLGWNDDSWNNTLFLQRSSAP</sequence>
<dbReference type="HOGENOM" id="CLU_647305_0_0_1"/>
<dbReference type="EMBL" id="JH717845">
    <property type="protein sequence ID" value="EWY87574.1"/>
    <property type="molecule type" value="Genomic_DNA"/>
</dbReference>
<protein>
    <submittedName>
        <fullName evidence="2">Uncharacterized protein</fullName>
    </submittedName>
</protein>
<gene>
    <name evidence="2" type="ORF">FOYG_11763</name>
</gene>
<organism evidence="2 3">
    <name type="scientific">Fusarium oxysporum NRRL 32931</name>
    <dbReference type="NCBI Taxonomy" id="660029"/>
    <lineage>
        <taxon>Eukaryota</taxon>
        <taxon>Fungi</taxon>
        <taxon>Dikarya</taxon>
        <taxon>Ascomycota</taxon>
        <taxon>Pezizomycotina</taxon>
        <taxon>Sordariomycetes</taxon>
        <taxon>Hypocreomycetidae</taxon>
        <taxon>Hypocreales</taxon>
        <taxon>Nectriaceae</taxon>
        <taxon>Fusarium</taxon>
        <taxon>Fusarium oxysporum species complex</taxon>
    </lineage>
</organism>
<dbReference type="AlphaFoldDB" id="W9I3N7"/>
<accession>W9I3N7</accession>
<evidence type="ECO:0000313" key="3">
    <source>
        <dbReference type="Proteomes" id="UP000030753"/>
    </source>
</evidence>